<dbReference type="InterPro" id="IPR039923">
    <property type="entry name" value="Protodermal_1"/>
</dbReference>
<dbReference type="EMBL" id="AP014961">
    <property type="protein sequence ID" value="BAS93503.1"/>
    <property type="molecule type" value="Genomic_DNA"/>
</dbReference>
<dbReference type="STRING" id="39947.A0A0P0WLB0"/>
<dbReference type="AlphaFoldDB" id="A0A0P0WLB0"/>
<evidence type="ECO:0000313" key="1">
    <source>
        <dbReference type="EMBL" id="BAS93503.1"/>
    </source>
</evidence>
<protein>
    <submittedName>
        <fullName evidence="1">Os05g0346700 protein</fullName>
    </submittedName>
</protein>
<sequence length="95" mass="10386">MVFGPAAVQRYGPDMTLREALDGRGDIYRTLLREATAVLLNAYYNTPGVAAAAATALARRRRLAPPQRGSRRASAAGWRLIGTLTRSWLLGKKNM</sequence>
<keyword evidence="2" id="KW-1185">Reference proteome</keyword>
<dbReference type="PANTHER" id="PTHR33210">
    <property type="entry name" value="PROTODERMAL FACTOR 1"/>
    <property type="match status" value="1"/>
</dbReference>
<dbReference type="PANTHER" id="PTHR33210:SF24">
    <property type="entry name" value="POLLEN OLE E 1 ALLERGEN AND EXTENSIN FAMILY PROTEIN"/>
    <property type="match status" value="1"/>
</dbReference>
<reference evidence="1 2" key="3">
    <citation type="journal article" date="2013" name="Rice">
        <title>Improvement of the Oryza sativa Nipponbare reference genome using next generation sequence and optical map data.</title>
        <authorList>
            <person name="Kawahara Y."/>
            <person name="de la Bastide M."/>
            <person name="Hamilton J.P."/>
            <person name="Kanamori H."/>
            <person name="McCombie W.R."/>
            <person name="Ouyang S."/>
            <person name="Schwartz D.C."/>
            <person name="Tanaka T."/>
            <person name="Wu J."/>
            <person name="Zhou S."/>
            <person name="Childs K.L."/>
            <person name="Davidson R.M."/>
            <person name="Lin H."/>
            <person name="Quesada-Ocampo L."/>
            <person name="Vaillancourt B."/>
            <person name="Sakai H."/>
            <person name="Lee S.S."/>
            <person name="Kim J."/>
            <person name="Numa H."/>
            <person name="Itoh T."/>
            <person name="Buell C.R."/>
            <person name="Matsumoto T."/>
        </authorList>
    </citation>
    <scope>NUCLEOTIDE SEQUENCE [LARGE SCALE GENOMIC DNA]</scope>
    <source>
        <strain evidence="2">cv. Nipponbare</strain>
    </source>
</reference>
<organism evidence="1 2">
    <name type="scientific">Oryza sativa subsp. japonica</name>
    <name type="common">Rice</name>
    <dbReference type="NCBI Taxonomy" id="39947"/>
    <lineage>
        <taxon>Eukaryota</taxon>
        <taxon>Viridiplantae</taxon>
        <taxon>Streptophyta</taxon>
        <taxon>Embryophyta</taxon>
        <taxon>Tracheophyta</taxon>
        <taxon>Spermatophyta</taxon>
        <taxon>Magnoliopsida</taxon>
        <taxon>Liliopsida</taxon>
        <taxon>Poales</taxon>
        <taxon>Poaceae</taxon>
        <taxon>BOP clade</taxon>
        <taxon>Oryzoideae</taxon>
        <taxon>Oryzeae</taxon>
        <taxon>Oryzinae</taxon>
        <taxon>Oryza</taxon>
        <taxon>Oryza sativa</taxon>
    </lineage>
</organism>
<reference evidence="2" key="1">
    <citation type="journal article" date="2005" name="Nature">
        <title>The map-based sequence of the rice genome.</title>
        <authorList>
            <consortium name="International rice genome sequencing project (IRGSP)"/>
            <person name="Matsumoto T."/>
            <person name="Wu J."/>
            <person name="Kanamori H."/>
            <person name="Katayose Y."/>
            <person name="Fujisawa M."/>
            <person name="Namiki N."/>
            <person name="Mizuno H."/>
            <person name="Yamamoto K."/>
            <person name="Antonio B.A."/>
            <person name="Baba T."/>
            <person name="Sakata K."/>
            <person name="Nagamura Y."/>
            <person name="Aoki H."/>
            <person name="Arikawa K."/>
            <person name="Arita K."/>
            <person name="Bito T."/>
            <person name="Chiden Y."/>
            <person name="Fujitsuka N."/>
            <person name="Fukunaka R."/>
            <person name="Hamada M."/>
            <person name="Harada C."/>
            <person name="Hayashi A."/>
            <person name="Hijishita S."/>
            <person name="Honda M."/>
            <person name="Hosokawa S."/>
            <person name="Ichikawa Y."/>
            <person name="Idonuma A."/>
            <person name="Iijima M."/>
            <person name="Ikeda M."/>
            <person name="Ikeno M."/>
            <person name="Ito K."/>
            <person name="Ito S."/>
            <person name="Ito T."/>
            <person name="Ito Y."/>
            <person name="Ito Y."/>
            <person name="Iwabuchi A."/>
            <person name="Kamiya K."/>
            <person name="Karasawa W."/>
            <person name="Kurita K."/>
            <person name="Katagiri S."/>
            <person name="Kikuta A."/>
            <person name="Kobayashi H."/>
            <person name="Kobayashi N."/>
            <person name="Machita K."/>
            <person name="Maehara T."/>
            <person name="Masukawa M."/>
            <person name="Mizubayashi T."/>
            <person name="Mukai Y."/>
            <person name="Nagasaki H."/>
            <person name="Nagata Y."/>
            <person name="Naito S."/>
            <person name="Nakashima M."/>
            <person name="Nakama Y."/>
            <person name="Nakamichi Y."/>
            <person name="Nakamura M."/>
            <person name="Meguro A."/>
            <person name="Negishi M."/>
            <person name="Ohta I."/>
            <person name="Ohta T."/>
            <person name="Okamoto M."/>
            <person name="Ono N."/>
            <person name="Saji S."/>
            <person name="Sakaguchi M."/>
            <person name="Sakai K."/>
            <person name="Shibata M."/>
            <person name="Shimokawa T."/>
            <person name="Song J."/>
            <person name="Takazaki Y."/>
            <person name="Terasawa K."/>
            <person name="Tsugane M."/>
            <person name="Tsuji K."/>
            <person name="Ueda S."/>
            <person name="Waki K."/>
            <person name="Yamagata H."/>
            <person name="Yamamoto M."/>
            <person name="Yamamoto S."/>
            <person name="Yamane H."/>
            <person name="Yoshiki S."/>
            <person name="Yoshihara R."/>
            <person name="Yukawa K."/>
            <person name="Zhong H."/>
            <person name="Yano M."/>
            <person name="Yuan Q."/>
            <person name="Ouyang S."/>
            <person name="Liu J."/>
            <person name="Jones K.M."/>
            <person name="Gansberger K."/>
            <person name="Moffat K."/>
            <person name="Hill J."/>
            <person name="Bera J."/>
            <person name="Fadrosh D."/>
            <person name="Jin S."/>
            <person name="Johri S."/>
            <person name="Kim M."/>
            <person name="Overton L."/>
            <person name="Reardon M."/>
            <person name="Tsitrin T."/>
            <person name="Vuong H."/>
            <person name="Weaver B."/>
            <person name="Ciecko A."/>
            <person name="Tallon L."/>
            <person name="Jackson J."/>
            <person name="Pai G."/>
            <person name="Aken S.V."/>
            <person name="Utterback T."/>
            <person name="Reidmuller S."/>
            <person name="Feldblyum T."/>
            <person name="Hsiao J."/>
            <person name="Zismann V."/>
            <person name="Iobst S."/>
            <person name="de Vazeille A.R."/>
            <person name="Buell C.R."/>
            <person name="Ying K."/>
            <person name="Li Y."/>
            <person name="Lu T."/>
            <person name="Huang Y."/>
            <person name="Zhao Q."/>
            <person name="Feng Q."/>
            <person name="Zhang L."/>
            <person name="Zhu J."/>
            <person name="Weng Q."/>
            <person name="Mu J."/>
            <person name="Lu Y."/>
            <person name="Fan D."/>
            <person name="Liu Y."/>
            <person name="Guan J."/>
            <person name="Zhang Y."/>
            <person name="Yu S."/>
            <person name="Liu X."/>
            <person name="Zhang Y."/>
            <person name="Hong G."/>
            <person name="Han B."/>
            <person name="Choisne N."/>
            <person name="Demange N."/>
            <person name="Orjeda G."/>
            <person name="Samain S."/>
            <person name="Cattolico L."/>
            <person name="Pelletier E."/>
            <person name="Couloux A."/>
            <person name="Segurens B."/>
            <person name="Wincker P."/>
            <person name="D'Hont A."/>
            <person name="Scarpelli C."/>
            <person name="Weissenbach J."/>
            <person name="Salanoubat M."/>
            <person name="Quetier F."/>
            <person name="Yu Y."/>
            <person name="Kim H.R."/>
            <person name="Rambo T."/>
            <person name="Currie J."/>
            <person name="Collura K."/>
            <person name="Luo M."/>
            <person name="Yang T."/>
            <person name="Ammiraju J.S.S."/>
            <person name="Engler F."/>
            <person name="Soderlund C."/>
            <person name="Wing R.A."/>
            <person name="Palmer L.E."/>
            <person name="de la Bastide M."/>
            <person name="Spiegel L."/>
            <person name="Nascimento L."/>
            <person name="Zutavern T."/>
            <person name="O'Shaughnessy A."/>
            <person name="Dike S."/>
            <person name="Dedhia N."/>
            <person name="Preston R."/>
            <person name="Balija V."/>
            <person name="McCombie W.R."/>
            <person name="Chow T."/>
            <person name="Chen H."/>
            <person name="Chung M."/>
            <person name="Chen C."/>
            <person name="Shaw J."/>
            <person name="Wu H."/>
            <person name="Hsiao K."/>
            <person name="Chao Y."/>
            <person name="Chu M."/>
            <person name="Cheng C."/>
            <person name="Hour A."/>
            <person name="Lee P."/>
            <person name="Lin S."/>
            <person name="Lin Y."/>
            <person name="Liou J."/>
            <person name="Liu S."/>
            <person name="Hsing Y."/>
            <person name="Raghuvanshi S."/>
            <person name="Mohanty A."/>
            <person name="Bharti A.K."/>
            <person name="Gaur A."/>
            <person name="Gupta V."/>
            <person name="Kumar D."/>
            <person name="Ravi V."/>
            <person name="Vij S."/>
            <person name="Kapur A."/>
            <person name="Khurana P."/>
            <person name="Khurana P."/>
            <person name="Khurana J.P."/>
            <person name="Tyagi A.K."/>
            <person name="Gaikwad K."/>
            <person name="Singh A."/>
            <person name="Dalal V."/>
            <person name="Srivastava S."/>
            <person name="Dixit A."/>
            <person name="Pal A.K."/>
            <person name="Ghazi I.A."/>
            <person name="Yadav M."/>
            <person name="Pandit A."/>
            <person name="Bhargava A."/>
            <person name="Sureshbabu K."/>
            <person name="Batra K."/>
            <person name="Sharma T.R."/>
            <person name="Mohapatra T."/>
            <person name="Singh N.K."/>
            <person name="Messing J."/>
            <person name="Nelson A.B."/>
            <person name="Fuks G."/>
            <person name="Kavchok S."/>
            <person name="Keizer G."/>
            <person name="Linton E."/>
            <person name="Llaca V."/>
            <person name="Song R."/>
            <person name="Tanyolac B."/>
            <person name="Young S."/>
            <person name="Ho-Il K."/>
            <person name="Hahn J.H."/>
            <person name="Sangsakoo G."/>
            <person name="Vanavichit A."/>
            <person name="de Mattos Luiz.A.T."/>
            <person name="Zimmer P.D."/>
            <person name="Malone G."/>
            <person name="Dellagostin O."/>
            <person name="de Oliveira A.C."/>
            <person name="Bevan M."/>
            <person name="Bancroft I."/>
            <person name="Minx P."/>
            <person name="Cordum H."/>
            <person name="Wilson R."/>
            <person name="Cheng Z."/>
            <person name="Jin W."/>
            <person name="Jiang J."/>
            <person name="Leong S.A."/>
            <person name="Iwama H."/>
            <person name="Gojobori T."/>
            <person name="Itoh T."/>
            <person name="Niimura Y."/>
            <person name="Fujii Y."/>
            <person name="Habara T."/>
            <person name="Sakai H."/>
            <person name="Sato Y."/>
            <person name="Wilson G."/>
            <person name="Kumar K."/>
            <person name="McCouch S."/>
            <person name="Juretic N."/>
            <person name="Hoen D."/>
            <person name="Wright S."/>
            <person name="Bruskiewich R."/>
            <person name="Bureau T."/>
            <person name="Miyao A."/>
            <person name="Hirochika H."/>
            <person name="Nishikawa T."/>
            <person name="Kadowaki K."/>
            <person name="Sugiura M."/>
            <person name="Burr B."/>
            <person name="Sasaki T."/>
        </authorList>
    </citation>
    <scope>NUCLEOTIDE SEQUENCE [LARGE SCALE GENOMIC DNA]</scope>
    <source>
        <strain evidence="2">cv. Nipponbare</strain>
    </source>
</reference>
<dbReference type="Proteomes" id="UP000059680">
    <property type="component" value="Chromosome 5"/>
</dbReference>
<gene>
    <name evidence="1" type="ordered locus">Os05g0346700</name>
    <name evidence="1" type="ORF">OSNPB_050346700</name>
</gene>
<accession>A0A0P0WLB0</accession>
<dbReference type="InParanoid" id="A0A0P0WLB0"/>
<name>A0A0P0WLB0_ORYSJ</name>
<evidence type="ECO:0000313" key="2">
    <source>
        <dbReference type="Proteomes" id="UP000059680"/>
    </source>
</evidence>
<reference evidence="1 2" key="2">
    <citation type="journal article" date="2013" name="Plant Cell Physiol.">
        <title>Rice Annotation Project Database (RAP-DB): an integrative and interactive database for rice genomics.</title>
        <authorList>
            <person name="Sakai H."/>
            <person name="Lee S.S."/>
            <person name="Tanaka T."/>
            <person name="Numa H."/>
            <person name="Kim J."/>
            <person name="Kawahara Y."/>
            <person name="Wakimoto H."/>
            <person name="Yang C.C."/>
            <person name="Iwamoto M."/>
            <person name="Abe T."/>
            <person name="Yamada Y."/>
            <person name="Muto A."/>
            <person name="Inokuchi H."/>
            <person name="Ikemura T."/>
            <person name="Matsumoto T."/>
            <person name="Sasaki T."/>
            <person name="Itoh T."/>
        </authorList>
    </citation>
    <scope>NUCLEOTIDE SEQUENCE [LARGE SCALE GENOMIC DNA]</scope>
    <source>
        <strain evidence="2">cv. Nipponbare</strain>
    </source>
</reference>
<dbReference type="PaxDb" id="39947-A0A0P0WLB0"/>
<proteinExistence type="predicted"/>